<dbReference type="InterPro" id="IPR045163">
    <property type="entry name" value="Focadhesin/RST1"/>
</dbReference>
<dbReference type="OMA" id="GQLFSWF"/>
<keyword evidence="3" id="KW-1185">Reference proteome</keyword>
<feature type="non-terminal residue" evidence="2">
    <location>
        <position position="1111"/>
    </location>
</feature>
<evidence type="ECO:0000259" key="1">
    <source>
        <dbReference type="Pfam" id="PF11229"/>
    </source>
</evidence>
<reference evidence="2 3" key="1">
    <citation type="submission" date="2013-11" db="EMBL/GenBank/DDBJ databases">
        <title>Genome sequencing of Stegodyphus mimosarum.</title>
        <authorList>
            <person name="Bechsgaard J."/>
        </authorList>
    </citation>
    <scope>NUCLEOTIDE SEQUENCE [LARGE SCALE GENOMIC DNA]</scope>
</reference>
<dbReference type="InterPro" id="IPR021392">
    <property type="entry name" value="Focadhesin_C"/>
</dbReference>
<dbReference type="GO" id="GO:0060147">
    <property type="term" value="P:regulation of post-transcriptional gene silencing"/>
    <property type="evidence" value="ECO:0007669"/>
    <property type="project" value="InterPro"/>
</dbReference>
<name>A0A087TWF1_STEMI</name>
<dbReference type="OrthoDB" id="6354723at2759"/>
<sequence>MFQLLTLVPELRVKSFEYDNFMSEVMSFIWKQIISGLTEPVAISAAYKALAEFPLDCYVLKQFPPAAKQNLKLPPSMKATPFDMGKLPEDVLTYIPGYCFTDLLKSLDDDIIIKGYTHFLHSLLKQEVRDLPRSAFTQRRHLVKRENTCEVLSKVPGFLCSQIESRKSPAIQKNLSVGLLLCYEPPVEMGKDGQPLKRSLAAQYRFYEQVLGVLLDEVNIEANEWQRCILLPTAWGGYMERAFFACEEARKAELELQNSHGHLNLSPEELKNQCKLAWLWVRDRLIGLIKTSAKKGPASHANSMFALAGLIYATNKFYTSLDDSSKVFCDESQNYIKHQDFLIEYTETVLCAILPDFQPNGNVHSWLLTHLSRPNSSVNYLVKGCSCASLFHLMPVLINNYVNDIPHLLKHLLGNLSHNSPVLGCYSAIGLGLFIRSLCEIGSVDNTEKQTDLLSKTLNQIVQDSNSEERPLSNYLIALTISVSSVAQAMHEEFKAFVSTTCNVFYEKLMEEDPSSMNFEILSICVSAMMVSASEGSCLPVEDVEHLASWFNDQRLDSPQCSGISVSCGILIDALERFGHGKGAEMKKKVQKDWLNTLANEKRPTLHRIAALNGLCTLYSCGRGLIQIKNKAVTGSSTALNDLVPLIFQILNAPRDTGLQNICSWEIGRLFSVNCSQQQVESTVSSSYSYLSEKSILKPVLNIILDGHKDDESDVKFCHVLACLSALGNPFPRPLPPLNWVTVLTPYLQMKNEAVLEAVLKIAINQASGSPHALNLISSYCNPPLIHTLPESCFLLLLKNLPGLALVLPTPKLEIFLQFVISSTIKEENGFKKWGLITLQNILKALEEKGYKQRSLSIVQDAFISVFNHFKNDYGKVAEHLSWITQGLLLLPKVGMDAILSVSGNVSDISVLTMIWCYLVQYGKVQLTCLRPCIEEGKHASPEDKALICVSVYKCFLSGILNKESEVSQATKCISWLLETIGWIKVLCDSKSKYQLITMKEVFLFLVDVCLATIIGCSGLECSYSFFPIQNISHQLLLEKLPTAVKKLTTIEEWNKITDKIIDWLLLLIKSEYLSEIEKYHIRLSLCSMKGLQEFQKTEVWTEVICNIKDK</sequence>
<gene>
    <name evidence="2" type="ORF">X975_22559</name>
</gene>
<dbReference type="Pfam" id="PF11229">
    <property type="entry name" value="Focadhesin"/>
    <property type="match status" value="2"/>
</dbReference>
<organism evidence="2 3">
    <name type="scientific">Stegodyphus mimosarum</name>
    <name type="common">African social velvet spider</name>
    <dbReference type="NCBI Taxonomy" id="407821"/>
    <lineage>
        <taxon>Eukaryota</taxon>
        <taxon>Metazoa</taxon>
        <taxon>Ecdysozoa</taxon>
        <taxon>Arthropoda</taxon>
        <taxon>Chelicerata</taxon>
        <taxon>Arachnida</taxon>
        <taxon>Araneae</taxon>
        <taxon>Araneomorphae</taxon>
        <taxon>Entelegynae</taxon>
        <taxon>Eresoidea</taxon>
        <taxon>Eresidae</taxon>
        <taxon>Stegodyphus</taxon>
    </lineage>
</organism>
<protein>
    <recommendedName>
        <fullName evidence="1">Focadhesin C-terminal domain-containing protein</fullName>
    </recommendedName>
</protein>
<dbReference type="PANTHER" id="PTHR16212:SF4">
    <property type="entry name" value="FOCADHESIN"/>
    <property type="match status" value="1"/>
</dbReference>
<feature type="domain" description="Focadhesin C-terminal" evidence="1">
    <location>
        <begin position="557"/>
        <end position="1015"/>
    </location>
</feature>
<dbReference type="InterPro" id="IPR016024">
    <property type="entry name" value="ARM-type_fold"/>
</dbReference>
<proteinExistence type="predicted"/>
<dbReference type="PANTHER" id="PTHR16212">
    <property type="entry name" value="FOCADHESIN FAMILY MEMBER"/>
    <property type="match status" value="1"/>
</dbReference>
<dbReference type="Proteomes" id="UP000054359">
    <property type="component" value="Unassembled WGS sequence"/>
</dbReference>
<evidence type="ECO:0000313" key="3">
    <source>
        <dbReference type="Proteomes" id="UP000054359"/>
    </source>
</evidence>
<dbReference type="EMBL" id="KK117069">
    <property type="protein sequence ID" value="KFM69440.1"/>
    <property type="molecule type" value="Genomic_DNA"/>
</dbReference>
<evidence type="ECO:0000313" key="2">
    <source>
        <dbReference type="EMBL" id="KFM69440.1"/>
    </source>
</evidence>
<dbReference type="SUPFAM" id="SSF48371">
    <property type="entry name" value="ARM repeat"/>
    <property type="match status" value="1"/>
</dbReference>
<feature type="domain" description="Focadhesin C-terminal" evidence="1">
    <location>
        <begin position="1032"/>
        <end position="1104"/>
    </location>
</feature>
<dbReference type="STRING" id="407821.A0A087TWF1"/>
<accession>A0A087TWF1</accession>
<dbReference type="AlphaFoldDB" id="A0A087TWF1"/>